<evidence type="ECO:0000256" key="1">
    <source>
        <dbReference type="SAM" id="Coils"/>
    </source>
</evidence>
<proteinExistence type="predicted"/>
<comment type="caution">
    <text evidence="2">The sequence shown here is derived from an EMBL/GenBank/DDBJ whole genome shotgun (WGS) entry which is preliminary data.</text>
</comment>
<reference evidence="2 3" key="1">
    <citation type="submission" date="2021-12" db="EMBL/GenBank/DDBJ databases">
        <title>Identification and characterization of A. suis stains in western Canada.</title>
        <authorList>
            <person name="Kulathunga D.G.R.S."/>
            <person name="De Oliveira Costa M."/>
        </authorList>
    </citation>
    <scope>NUCLEOTIDE SEQUENCE [LARGE SCALE GENOMIC DNA]</scope>
    <source>
        <strain evidence="2 3">18_292</strain>
    </source>
</reference>
<keyword evidence="3" id="KW-1185">Reference proteome</keyword>
<feature type="coiled-coil region" evidence="1">
    <location>
        <begin position="32"/>
        <end position="59"/>
    </location>
</feature>
<organism evidence="2 3">
    <name type="scientific">Actinobacillus suis</name>
    <dbReference type="NCBI Taxonomy" id="716"/>
    <lineage>
        <taxon>Bacteria</taxon>
        <taxon>Pseudomonadati</taxon>
        <taxon>Pseudomonadota</taxon>
        <taxon>Gammaproteobacteria</taxon>
        <taxon>Pasteurellales</taxon>
        <taxon>Pasteurellaceae</taxon>
        <taxon>Actinobacillus</taxon>
    </lineage>
</organism>
<evidence type="ECO:0008006" key="4">
    <source>
        <dbReference type="Google" id="ProtNLM"/>
    </source>
</evidence>
<evidence type="ECO:0000313" key="3">
    <source>
        <dbReference type="Proteomes" id="UP001206331"/>
    </source>
</evidence>
<evidence type="ECO:0000313" key="2">
    <source>
        <dbReference type="EMBL" id="MCQ9629836.1"/>
    </source>
</evidence>
<dbReference type="Proteomes" id="UP001206331">
    <property type="component" value="Unassembled WGS sequence"/>
</dbReference>
<name>A0ABT1WUU6_ACTSU</name>
<sequence length="79" mass="9373">MINPFKLRKQLKNWQMLYSKQAVKFIECKCKFAEVLVENDQLRAEIKALKEQAYRAEMIARQQSALLDMAEKQIKKLRG</sequence>
<accession>A0ABT1WUU6</accession>
<gene>
    <name evidence="2" type="ORF">LZL92_05990</name>
</gene>
<dbReference type="EMBL" id="JAJUPA010000005">
    <property type="protein sequence ID" value="MCQ9629836.1"/>
    <property type="molecule type" value="Genomic_DNA"/>
</dbReference>
<dbReference type="RefSeq" id="WP_005613556.1">
    <property type="nucleotide sequence ID" value="NZ_CP090556.1"/>
</dbReference>
<protein>
    <recommendedName>
        <fullName evidence="4">Transposase</fullName>
    </recommendedName>
</protein>
<keyword evidence="1" id="KW-0175">Coiled coil</keyword>